<dbReference type="EMBL" id="NCKV01002447">
    <property type="protein sequence ID" value="RWS26829.1"/>
    <property type="molecule type" value="Genomic_DNA"/>
</dbReference>
<proteinExistence type="inferred from homology"/>
<dbReference type="InterPro" id="IPR021134">
    <property type="entry name" value="Bestrophin-like"/>
</dbReference>
<evidence type="ECO:0000256" key="4">
    <source>
        <dbReference type="ARBA" id="ARBA00023136"/>
    </source>
</evidence>
<evidence type="ECO:0000256" key="3">
    <source>
        <dbReference type="ARBA" id="ARBA00022989"/>
    </source>
</evidence>
<dbReference type="Proteomes" id="UP000288716">
    <property type="component" value="Unassembled WGS sequence"/>
</dbReference>
<feature type="compositionally biased region" description="Polar residues" evidence="7">
    <location>
        <begin position="647"/>
        <end position="667"/>
    </location>
</feature>
<evidence type="ECO:0000256" key="5">
    <source>
        <dbReference type="ARBA" id="ARBA00034769"/>
    </source>
</evidence>
<name>A0A443SH45_9ACAR</name>
<dbReference type="AlphaFoldDB" id="A0A443SH45"/>
<feature type="region of interest" description="Disordered" evidence="7">
    <location>
        <begin position="448"/>
        <end position="489"/>
    </location>
</feature>
<keyword evidence="6" id="KW-0868">Chloride</keyword>
<comment type="similarity">
    <text evidence="5 6">Belongs to the anion channel-forming bestrophin (TC 1.A.46) family. Calcium-sensitive chloride channel subfamily.</text>
</comment>
<feature type="transmembrane region" description="Helical" evidence="6">
    <location>
        <begin position="229"/>
        <end position="250"/>
    </location>
</feature>
<evidence type="ECO:0000313" key="8">
    <source>
        <dbReference type="EMBL" id="RWS26829.1"/>
    </source>
</evidence>
<gene>
    <name evidence="8" type="ORF">B4U80_06077</name>
</gene>
<dbReference type="GO" id="GO:0005886">
    <property type="term" value="C:plasma membrane"/>
    <property type="evidence" value="ECO:0007669"/>
    <property type="project" value="UniProtKB-SubCell"/>
</dbReference>
<dbReference type="PANTHER" id="PTHR10736">
    <property type="entry name" value="BESTROPHIN"/>
    <property type="match status" value="1"/>
</dbReference>
<feature type="region of interest" description="Disordered" evidence="7">
    <location>
        <begin position="594"/>
        <end position="677"/>
    </location>
</feature>
<feature type="transmembrane region" description="Helical" evidence="6">
    <location>
        <begin position="65"/>
        <end position="90"/>
    </location>
</feature>
<dbReference type="GO" id="GO:0034707">
    <property type="term" value="C:chloride channel complex"/>
    <property type="evidence" value="ECO:0007669"/>
    <property type="project" value="UniProtKB-KW"/>
</dbReference>
<comment type="caution">
    <text evidence="8">The sequence shown here is derived from an EMBL/GenBank/DDBJ whole genome shotgun (WGS) entry which is preliminary data.</text>
</comment>
<feature type="transmembrane region" description="Helical" evidence="6">
    <location>
        <begin position="271"/>
        <end position="288"/>
    </location>
</feature>
<comment type="function">
    <text evidence="6">Forms chloride channels.</text>
</comment>
<keyword evidence="9" id="KW-1185">Reference proteome</keyword>
<evidence type="ECO:0000256" key="1">
    <source>
        <dbReference type="ARBA" id="ARBA00004370"/>
    </source>
</evidence>
<dbReference type="PANTHER" id="PTHR10736:SF0">
    <property type="entry name" value="BESTROPHIN HOMOLOG"/>
    <property type="match status" value="1"/>
</dbReference>
<keyword evidence="6" id="KW-1003">Cell membrane</keyword>
<keyword evidence="6" id="KW-0406">Ion transport</keyword>
<keyword evidence="6" id="KW-0407">Ion channel</keyword>
<keyword evidence="6" id="KW-0869">Chloride channel</keyword>
<dbReference type="GO" id="GO:0005254">
    <property type="term" value="F:chloride channel activity"/>
    <property type="evidence" value="ECO:0007669"/>
    <property type="project" value="UniProtKB-KW"/>
</dbReference>
<evidence type="ECO:0000313" key="9">
    <source>
        <dbReference type="Proteomes" id="UP000288716"/>
    </source>
</evidence>
<keyword evidence="3 6" id="KW-1133">Transmembrane helix</keyword>
<dbReference type="InterPro" id="IPR000615">
    <property type="entry name" value="Bestrophin"/>
</dbReference>
<keyword evidence="6" id="KW-0813">Transport</keyword>
<accession>A0A443SH45</accession>
<sequence>MTVTYSLNVANARLTGFSKLLLRWKGSIYKLLYREMLIFCTLYYSLSLMYRYVLADYQRIIFEKVAIYCEAFTSVIPLSFVLGFYVSIVVSRWWQQYMQIPWPDKSILLINGNIHGNDERGRMIRRTLARYLLLLQTFTCQAVSTSVRKRFPTLDHIQEAGIMTKEERIAYDEVPGMHGKWWVPAVWYTSLLVRARKEGRIKDDILLEQLLEELHVFRSCCGMMFAYDWISIPLVYTQTVTIATYTYFLATIMGRQYLDVRKGYTGHDVDLYIPVFTILEFFFFMGWLKVAEQLINPYGEDDDDFDLNWCLDRNLLVSFAIVDDMYNKHPKLVKDMYWDDTEPSLPYTKSSLGTRLSTQPHLGSAMRLDIDPEDAGFVPLETIMEEDNGNKYRSPPTSPNDLIGFDSAEGSVKEKEDTSSQNGFRNLFPDIRGSRIFNMVFGQSSESISQTPTKLFPDRNPLPPFLLKTPKKRSRTTSVGDSLNNQSNKLHSVSSSTQMSVSEFPRQAFGDLPTAPVILHQRSSPSMSNRDVPADDKRRSFVVDINQTESGGENHVRFRQQSDECTSGFRFPSAYDPTTTPLQYFPQHLIPQPTNEEKQQTNSDATVELRVEPPNESRSNSRGAVTQEIAPIISKEEEVKESPYEPNLSQESITPCESNQSTVNSFTELLKRDKTKE</sequence>
<evidence type="ECO:0000256" key="7">
    <source>
        <dbReference type="SAM" id="MobiDB-lite"/>
    </source>
</evidence>
<evidence type="ECO:0000256" key="6">
    <source>
        <dbReference type="RuleBase" id="RU363126"/>
    </source>
</evidence>
<feature type="compositionally biased region" description="Polar residues" evidence="7">
    <location>
        <begin position="476"/>
        <end position="489"/>
    </location>
</feature>
<dbReference type="VEuPathDB" id="VectorBase:LDEU005212"/>
<protein>
    <recommendedName>
        <fullName evidence="6">Bestrophin homolog</fullName>
    </recommendedName>
</protein>
<dbReference type="Pfam" id="PF01062">
    <property type="entry name" value="Bestrophin"/>
    <property type="match status" value="1"/>
</dbReference>
<feature type="transmembrane region" description="Helical" evidence="6">
    <location>
        <begin position="31"/>
        <end position="53"/>
    </location>
</feature>
<keyword evidence="4 6" id="KW-0472">Membrane</keyword>
<keyword evidence="2 6" id="KW-0812">Transmembrane</keyword>
<feature type="compositionally biased region" description="Basic and acidic residues" evidence="7">
    <location>
        <begin position="634"/>
        <end position="643"/>
    </location>
</feature>
<dbReference type="STRING" id="299467.A0A443SH45"/>
<organism evidence="8 9">
    <name type="scientific">Leptotrombidium deliense</name>
    <dbReference type="NCBI Taxonomy" id="299467"/>
    <lineage>
        <taxon>Eukaryota</taxon>
        <taxon>Metazoa</taxon>
        <taxon>Ecdysozoa</taxon>
        <taxon>Arthropoda</taxon>
        <taxon>Chelicerata</taxon>
        <taxon>Arachnida</taxon>
        <taxon>Acari</taxon>
        <taxon>Acariformes</taxon>
        <taxon>Trombidiformes</taxon>
        <taxon>Prostigmata</taxon>
        <taxon>Anystina</taxon>
        <taxon>Parasitengona</taxon>
        <taxon>Trombiculoidea</taxon>
        <taxon>Trombiculidae</taxon>
        <taxon>Leptotrombidium</taxon>
    </lineage>
</organism>
<evidence type="ECO:0000256" key="2">
    <source>
        <dbReference type="ARBA" id="ARBA00022692"/>
    </source>
</evidence>
<comment type="subcellular location">
    <subcellularLocation>
        <location evidence="6">Cell membrane</location>
        <topology evidence="6">Multi-pass membrane protein</topology>
    </subcellularLocation>
    <subcellularLocation>
        <location evidence="1">Membrane</location>
    </subcellularLocation>
</comment>
<reference evidence="8 9" key="1">
    <citation type="journal article" date="2018" name="Gigascience">
        <title>Genomes of trombidid mites reveal novel predicted allergens and laterally-transferred genes associated with secondary metabolism.</title>
        <authorList>
            <person name="Dong X."/>
            <person name="Chaisiri K."/>
            <person name="Xia D."/>
            <person name="Armstrong S.D."/>
            <person name="Fang Y."/>
            <person name="Donnelly M.J."/>
            <person name="Kadowaki T."/>
            <person name="McGarry J.W."/>
            <person name="Darby A.C."/>
            <person name="Makepeace B.L."/>
        </authorList>
    </citation>
    <scope>NUCLEOTIDE SEQUENCE [LARGE SCALE GENOMIC DNA]</scope>
    <source>
        <strain evidence="8">UoL-UT</strain>
    </source>
</reference>
<dbReference type="OrthoDB" id="201595at2759"/>